<dbReference type="SUPFAM" id="SSF48726">
    <property type="entry name" value="Immunoglobulin"/>
    <property type="match status" value="1"/>
</dbReference>
<dbReference type="Gene3D" id="2.60.40.10">
    <property type="entry name" value="Immunoglobulins"/>
    <property type="match status" value="1"/>
</dbReference>
<evidence type="ECO:0000313" key="2">
    <source>
        <dbReference type="EMBL" id="NXR89756.1"/>
    </source>
</evidence>
<sequence length="96" mass="9873">LVLPPPARVPPSGVSLLVQPGAQVALGHHLVLSCAVEAGTGPLSFSWHREDSGAPLGTVPLLDLRHAGDNDNGQYQCCVSNGDCVAESVPLNVTIL</sequence>
<dbReference type="EMBL" id="VYZP01032962">
    <property type="protein sequence ID" value="NXR89756.1"/>
    <property type="molecule type" value="Genomic_DNA"/>
</dbReference>
<evidence type="ECO:0000259" key="1">
    <source>
        <dbReference type="PROSITE" id="PS50835"/>
    </source>
</evidence>
<dbReference type="OrthoDB" id="10012075at2759"/>
<accession>A0A7L2Q132</accession>
<dbReference type="AlphaFoldDB" id="A0A7L2Q132"/>
<organism evidence="2 3">
    <name type="scientific">Hypocryptadius cinnamomeus</name>
    <dbReference type="NCBI Taxonomy" id="589841"/>
    <lineage>
        <taxon>Eukaryota</taxon>
        <taxon>Metazoa</taxon>
        <taxon>Chordata</taxon>
        <taxon>Craniata</taxon>
        <taxon>Vertebrata</taxon>
        <taxon>Euteleostomi</taxon>
        <taxon>Archelosauria</taxon>
        <taxon>Archosauria</taxon>
        <taxon>Dinosauria</taxon>
        <taxon>Saurischia</taxon>
        <taxon>Theropoda</taxon>
        <taxon>Coelurosauria</taxon>
        <taxon>Aves</taxon>
        <taxon>Neognathae</taxon>
        <taxon>Neoaves</taxon>
        <taxon>Telluraves</taxon>
        <taxon>Australaves</taxon>
        <taxon>Passeriformes</taxon>
        <taxon>Sylvioidea</taxon>
        <taxon>Zosteropidae</taxon>
        <taxon>Hypocryptadius</taxon>
    </lineage>
</organism>
<dbReference type="CDD" id="cd00096">
    <property type="entry name" value="Ig"/>
    <property type="match status" value="1"/>
</dbReference>
<feature type="non-terminal residue" evidence="2">
    <location>
        <position position="1"/>
    </location>
</feature>
<protein>
    <submittedName>
        <fullName evidence="2">FCRL2 protein</fullName>
    </submittedName>
</protein>
<dbReference type="InterPro" id="IPR003599">
    <property type="entry name" value="Ig_sub"/>
</dbReference>
<dbReference type="InterPro" id="IPR013783">
    <property type="entry name" value="Ig-like_fold"/>
</dbReference>
<keyword evidence="3" id="KW-1185">Reference proteome</keyword>
<feature type="domain" description="Ig-like" evidence="1">
    <location>
        <begin position="5"/>
        <end position="94"/>
    </location>
</feature>
<dbReference type="Proteomes" id="UP000574191">
    <property type="component" value="Unassembled WGS sequence"/>
</dbReference>
<gene>
    <name evidence="2" type="primary">Fcrl2_0</name>
    <name evidence="2" type="ORF">HYPCIN_R13617</name>
</gene>
<dbReference type="InterPro" id="IPR036179">
    <property type="entry name" value="Ig-like_dom_sf"/>
</dbReference>
<feature type="non-terminal residue" evidence="2">
    <location>
        <position position="96"/>
    </location>
</feature>
<proteinExistence type="predicted"/>
<evidence type="ECO:0000313" key="3">
    <source>
        <dbReference type="Proteomes" id="UP000574191"/>
    </source>
</evidence>
<dbReference type="InterPro" id="IPR007110">
    <property type="entry name" value="Ig-like_dom"/>
</dbReference>
<dbReference type="PROSITE" id="PS50835">
    <property type="entry name" value="IG_LIKE"/>
    <property type="match status" value="1"/>
</dbReference>
<dbReference type="Pfam" id="PF13927">
    <property type="entry name" value="Ig_3"/>
    <property type="match status" value="1"/>
</dbReference>
<comment type="caution">
    <text evidence="2">The sequence shown here is derived from an EMBL/GenBank/DDBJ whole genome shotgun (WGS) entry which is preliminary data.</text>
</comment>
<reference evidence="2 3" key="1">
    <citation type="submission" date="2019-09" db="EMBL/GenBank/DDBJ databases">
        <title>Bird 10,000 Genomes (B10K) Project - Family phase.</title>
        <authorList>
            <person name="Zhang G."/>
        </authorList>
    </citation>
    <scope>NUCLEOTIDE SEQUENCE [LARGE SCALE GENOMIC DNA]</scope>
    <source>
        <strain evidence="2">B10K-DU-002-83</strain>
    </source>
</reference>
<dbReference type="SMART" id="SM00409">
    <property type="entry name" value="IG"/>
    <property type="match status" value="1"/>
</dbReference>
<name>A0A7L2Q132_9PASS</name>